<dbReference type="Proteomes" id="UP000507245">
    <property type="component" value="Unassembled WGS sequence"/>
</dbReference>
<gene>
    <name evidence="2" type="ORF">CURHAP_LOCUS9093</name>
    <name evidence="3" type="ORF">ORAREDHAP_LOCUS9145</name>
</gene>
<feature type="region of interest" description="Disordered" evidence="1">
    <location>
        <begin position="63"/>
        <end position="83"/>
    </location>
</feature>
<evidence type="ECO:0000256" key="1">
    <source>
        <dbReference type="SAM" id="MobiDB-lite"/>
    </source>
</evidence>
<reference evidence="5" key="1">
    <citation type="journal article" date="2020" name="Genome Biol.">
        <title>Gamete binning: chromosome-level and haplotype-resolved genome assembly enabled by high-throughput single-cell sequencing of gamete genomes.</title>
        <authorList>
            <person name="Campoy J.A."/>
            <person name="Sun H."/>
            <person name="Goel M."/>
            <person name="Jiao W.-B."/>
            <person name="Folz-Donahue K."/>
            <person name="Wang N."/>
            <person name="Rubio M."/>
            <person name="Liu C."/>
            <person name="Kukat C."/>
            <person name="Ruiz D."/>
            <person name="Huettel B."/>
            <person name="Schneeberger K."/>
        </authorList>
    </citation>
    <scope>NUCLEOTIDE SEQUENCE [LARGE SCALE GENOMIC DNA]</scope>
    <source>
        <strain evidence="5">cv. Rojo Pasion</strain>
    </source>
</reference>
<name>A0A6J5TS65_PRUAR</name>
<organism evidence="2 4">
    <name type="scientific">Prunus armeniaca</name>
    <name type="common">Apricot</name>
    <name type="synonym">Armeniaca vulgaris</name>
    <dbReference type="NCBI Taxonomy" id="36596"/>
    <lineage>
        <taxon>Eukaryota</taxon>
        <taxon>Viridiplantae</taxon>
        <taxon>Streptophyta</taxon>
        <taxon>Embryophyta</taxon>
        <taxon>Tracheophyta</taxon>
        <taxon>Spermatophyta</taxon>
        <taxon>Magnoliopsida</taxon>
        <taxon>eudicotyledons</taxon>
        <taxon>Gunneridae</taxon>
        <taxon>Pentapetalae</taxon>
        <taxon>rosids</taxon>
        <taxon>fabids</taxon>
        <taxon>Rosales</taxon>
        <taxon>Rosaceae</taxon>
        <taxon>Amygdaloideae</taxon>
        <taxon>Amygdaleae</taxon>
        <taxon>Prunus</taxon>
    </lineage>
</organism>
<dbReference type="AlphaFoldDB" id="A0A6J5TS65"/>
<proteinExistence type="predicted"/>
<dbReference type="EMBL" id="CAEKKB010000001">
    <property type="protein sequence ID" value="CAB4297273.1"/>
    <property type="molecule type" value="Genomic_DNA"/>
</dbReference>
<evidence type="ECO:0000313" key="4">
    <source>
        <dbReference type="Proteomes" id="UP000507222"/>
    </source>
</evidence>
<sequence>MSPSLATSGKGRVAQSSGKANPIARLILTKRVGYNPVQHTVTRGLLRVKRELIVLRQSDGPESFQNGLATTQSSTPSHEACYV</sequence>
<feature type="compositionally biased region" description="Polar residues" evidence="1">
    <location>
        <begin position="63"/>
        <end position="77"/>
    </location>
</feature>
<accession>A0A6J5TS65</accession>
<dbReference type="Proteomes" id="UP000507222">
    <property type="component" value="Unassembled WGS sequence"/>
</dbReference>
<dbReference type="EMBL" id="CAEKDK010000001">
    <property type="protein sequence ID" value="CAB4266713.1"/>
    <property type="molecule type" value="Genomic_DNA"/>
</dbReference>
<protein>
    <submittedName>
        <fullName evidence="2">Uncharacterized protein</fullName>
    </submittedName>
</protein>
<keyword evidence="5" id="KW-1185">Reference proteome</keyword>
<evidence type="ECO:0000313" key="3">
    <source>
        <dbReference type="EMBL" id="CAB4297273.1"/>
    </source>
</evidence>
<evidence type="ECO:0000313" key="2">
    <source>
        <dbReference type="EMBL" id="CAB4266713.1"/>
    </source>
</evidence>
<evidence type="ECO:0000313" key="5">
    <source>
        <dbReference type="Proteomes" id="UP000507245"/>
    </source>
</evidence>
<reference evidence="2 4" key="2">
    <citation type="submission" date="2020-05" db="EMBL/GenBank/DDBJ databases">
        <authorList>
            <person name="Campoy J."/>
            <person name="Schneeberger K."/>
            <person name="Spophaly S."/>
        </authorList>
    </citation>
    <scope>NUCLEOTIDE SEQUENCE [LARGE SCALE GENOMIC DNA]</scope>
    <source>
        <strain evidence="2">PruArmRojPasFocal</strain>
    </source>
</reference>